<accession>A0A9D4EMT7</accession>
<reference evidence="1" key="1">
    <citation type="journal article" date="2019" name="bioRxiv">
        <title>The Genome of the Zebra Mussel, Dreissena polymorpha: A Resource for Invasive Species Research.</title>
        <authorList>
            <person name="McCartney M.A."/>
            <person name="Auch B."/>
            <person name="Kono T."/>
            <person name="Mallez S."/>
            <person name="Zhang Y."/>
            <person name="Obille A."/>
            <person name="Becker A."/>
            <person name="Abrahante J.E."/>
            <person name="Garbe J."/>
            <person name="Badalamenti J.P."/>
            <person name="Herman A."/>
            <person name="Mangelson H."/>
            <person name="Liachko I."/>
            <person name="Sullivan S."/>
            <person name="Sone E.D."/>
            <person name="Koren S."/>
            <person name="Silverstein K.A.T."/>
            <person name="Beckman K.B."/>
            <person name="Gohl D.M."/>
        </authorList>
    </citation>
    <scope>NUCLEOTIDE SEQUENCE</scope>
    <source>
        <strain evidence="1">Duluth1</strain>
        <tissue evidence="1">Whole animal</tissue>
    </source>
</reference>
<evidence type="ECO:0000313" key="2">
    <source>
        <dbReference type="Proteomes" id="UP000828390"/>
    </source>
</evidence>
<dbReference type="EMBL" id="JAIWYP010000008">
    <property type="protein sequence ID" value="KAH3782309.1"/>
    <property type="molecule type" value="Genomic_DNA"/>
</dbReference>
<gene>
    <name evidence="1" type="ORF">DPMN_160221</name>
</gene>
<evidence type="ECO:0000313" key="1">
    <source>
        <dbReference type="EMBL" id="KAH3782309.1"/>
    </source>
</evidence>
<comment type="caution">
    <text evidence="1">The sequence shown here is derived from an EMBL/GenBank/DDBJ whole genome shotgun (WGS) entry which is preliminary data.</text>
</comment>
<dbReference type="AlphaFoldDB" id="A0A9D4EMT7"/>
<proteinExistence type="predicted"/>
<sequence>MREGGVLKLLNHINVGKAAYLDDLQNRVLKFCDIWATSFLSSSSGQYTQASFQRLERRKHHSS</sequence>
<keyword evidence="2" id="KW-1185">Reference proteome</keyword>
<dbReference type="Proteomes" id="UP000828390">
    <property type="component" value="Unassembled WGS sequence"/>
</dbReference>
<organism evidence="1 2">
    <name type="scientific">Dreissena polymorpha</name>
    <name type="common">Zebra mussel</name>
    <name type="synonym">Mytilus polymorpha</name>
    <dbReference type="NCBI Taxonomy" id="45954"/>
    <lineage>
        <taxon>Eukaryota</taxon>
        <taxon>Metazoa</taxon>
        <taxon>Spiralia</taxon>
        <taxon>Lophotrochozoa</taxon>
        <taxon>Mollusca</taxon>
        <taxon>Bivalvia</taxon>
        <taxon>Autobranchia</taxon>
        <taxon>Heteroconchia</taxon>
        <taxon>Euheterodonta</taxon>
        <taxon>Imparidentia</taxon>
        <taxon>Neoheterodontei</taxon>
        <taxon>Myida</taxon>
        <taxon>Dreissenoidea</taxon>
        <taxon>Dreissenidae</taxon>
        <taxon>Dreissena</taxon>
    </lineage>
</organism>
<name>A0A9D4EMT7_DREPO</name>
<reference evidence="1" key="2">
    <citation type="submission" date="2020-11" db="EMBL/GenBank/DDBJ databases">
        <authorList>
            <person name="McCartney M.A."/>
            <person name="Auch B."/>
            <person name="Kono T."/>
            <person name="Mallez S."/>
            <person name="Becker A."/>
            <person name="Gohl D.M."/>
            <person name="Silverstein K.A.T."/>
            <person name="Koren S."/>
            <person name="Bechman K.B."/>
            <person name="Herman A."/>
            <person name="Abrahante J.E."/>
            <person name="Garbe J."/>
        </authorList>
    </citation>
    <scope>NUCLEOTIDE SEQUENCE</scope>
    <source>
        <strain evidence="1">Duluth1</strain>
        <tissue evidence="1">Whole animal</tissue>
    </source>
</reference>
<protein>
    <submittedName>
        <fullName evidence="1">Uncharacterized protein</fullName>
    </submittedName>
</protein>